<reference evidence="3" key="1">
    <citation type="journal article" date="1994" name="EMBO J.">
        <title>A new calcium-binding glycoprotein family contitutes a major diatom cell wall component.</title>
        <authorList>
            <person name="Kroeger N."/>
            <person name="Bergsdorf C."/>
            <person name="Sumper M."/>
        </authorList>
    </citation>
    <scope>NUCLEOTIDE SEQUENCE</scope>
</reference>
<feature type="signal peptide" evidence="2">
    <location>
        <begin position="1"/>
        <end position="22"/>
    </location>
</feature>
<dbReference type="PANTHER" id="PTHR48148:SF3">
    <property type="entry name" value="KERATINOCYTE PROLINE-RICH PROTEIN"/>
    <property type="match status" value="1"/>
</dbReference>
<sequence length="442" mass="46166">MKYTSIALTFLPFLATAKLGESGQGNRHLQAEIPIVKVGEEPATPLGRCEGDCDKDSDCGSGLKCYQRTENFKAVPGCSGGAQDSSFFDYCVRDSDNFPVLSKVGANPGVPLERCEGDCDSDSECASSDLFCFPRNDDVVVPGCRGGQSDDSKFDYCIRRVDAPPGVAPTVPTADPSPDPTPDPSPDPTPDPSPDPTPDPSPSPVNSPTPDPTPGPTPDPTPGPTPASAPSGGDPPVKATYDFPLGLCEGDCDDDPDCEDGLICFQRDANESVPGCSGGSSDGSRTDYCIKENPSTPPPAPAPTPTPPGKLPLMITQSFPLGRCQGDCDRDGDCQSGLKCFQRDGGESVPGCSGGSSDHSRTDYCIAKYNSPTPAPAPTPTSYRPPLKITQSFPLNLCQGDCDRDSDCQSGLKCFQRDAGESVPGCSGGSSDHSRTDYCIPK</sequence>
<evidence type="ECO:0000313" key="3">
    <source>
        <dbReference type="EMBL" id="CAA56603.1"/>
    </source>
</evidence>
<evidence type="ECO:0000256" key="1">
    <source>
        <dbReference type="SAM" id="MobiDB-lite"/>
    </source>
</evidence>
<keyword evidence="2" id="KW-0732">Signal</keyword>
<protein>
    <submittedName>
        <fullName evidence="3">p75K protein</fullName>
    </submittedName>
</protein>
<dbReference type="EMBL" id="X80394">
    <property type="protein sequence ID" value="CAA56603.1"/>
    <property type="molecule type" value="mRNA"/>
</dbReference>
<dbReference type="PANTHER" id="PTHR48148">
    <property type="entry name" value="KERATINOCYTE PROLINE-RICH PROTEIN"/>
    <property type="match status" value="1"/>
</dbReference>
<proteinExistence type="evidence at transcript level"/>
<feature type="compositionally biased region" description="Low complexity" evidence="1">
    <location>
        <begin position="163"/>
        <end position="174"/>
    </location>
</feature>
<feature type="chain" id="PRO_5004222469" evidence="2">
    <location>
        <begin position="23"/>
        <end position="442"/>
    </location>
</feature>
<organism evidence="3">
    <name type="scientific">Cylindrotheca fusiformis</name>
    <name type="common">Marine diatom</name>
    <dbReference type="NCBI Taxonomy" id="2853"/>
    <lineage>
        <taxon>Eukaryota</taxon>
        <taxon>Sar</taxon>
        <taxon>Stramenopiles</taxon>
        <taxon>Ochrophyta</taxon>
        <taxon>Bacillariophyta</taxon>
        <taxon>Bacillariophyceae</taxon>
        <taxon>Bacillariophycidae</taxon>
        <taxon>Bacillariales</taxon>
        <taxon>Bacillariaceae</taxon>
        <taxon>Cylindrotheca</taxon>
    </lineage>
</organism>
<feature type="region of interest" description="Disordered" evidence="1">
    <location>
        <begin position="418"/>
        <end position="442"/>
    </location>
</feature>
<feature type="compositionally biased region" description="Pro residues" evidence="1">
    <location>
        <begin position="175"/>
        <end position="227"/>
    </location>
</feature>
<feature type="compositionally biased region" description="Low complexity" evidence="1">
    <location>
        <begin position="228"/>
        <end position="237"/>
    </location>
</feature>
<feature type="region of interest" description="Disordered" evidence="1">
    <location>
        <begin position="269"/>
        <end position="307"/>
    </location>
</feature>
<accession>Q39494</accession>
<feature type="compositionally biased region" description="Pro residues" evidence="1">
    <location>
        <begin position="295"/>
        <end position="307"/>
    </location>
</feature>
<gene>
    <name evidence="3" type="primary">P75K</name>
</gene>
<feature type="region of interest" description="Disordered" evidence="1">
    <location>
        <begin position="163"/>
        <end position="238"/>
    </location>
</feature>
<dbReference type="PIR" id="S50062">
    <property type="entry name" value="S50062"/>
</dbReference>
<dbReference type="PRINTS" id="PR01217">
    <property type="entry name" value="PRICHEXTENSN"/>
</dbReference>
<name>Q39494_CYLFU</name>
<dbReference type="AlphaFoldDB" id="Q39494"/>
<evidence type="ECO:0000256" key="2">
    <source>
        <dbReference type="SAM" id="SignalP"/>
    </source>
</evidence>